<dbReference type="Pfam" id="PF03080">
    <property type="entry name" value="Neprosin"/>
    <property type="match status" value="1"/>
</dbReference>
<reference evidence="4" key="1">
    <citation type="journal article" date="2010" name="Nat. Biotechnol.">
        <title>Draft genome sequence of the oilseed species Ricinus communis.</title>
        <authorList>
            <person name="Chan A.P."/>
            <person name="Crabtree J."/>
            <person name="Zhao Q."/>
            <person name="Lorenzi H."/>
            <person name="Orvis J."/>
            <person name="Puiu D."/>
            <person name="Melake-Berhan A."/>
            <person name="Jones K.M."/>
            <person name="Redman J."/>
            <person name="Chen G."/>
            <person name="Cahoon E.B."/>
            <person name="Gedil M."/>
            <person name="Stanke M."/>
            <person name="Haas B.J."/>
            <person name="Wortman J.R."/>
            <person name="Fraser-Liggett C.M."/>
            <person name="Ravel J."/>
            <person name="Rabinowicz P.D."/>
        </authorList>
    </citation>
    <scope>NUCLEOTIDE SEQUENCE [LARGE SCALE GENOMIC DNA]</scope>
    <source>
        <strain evidence="4">cv. Hale</strain>
    </source>
</reference>
<feature type="domain" description="Neprosin PEP catalytic" evidence="2">
    <location>
        <begin position="160"/>
        <end position="405"/>
    </location>
</feature>
<feature type="signal peptide" evidence="1">
    <location>
        <begin position="1"/>
        <end position="24"/>
    </location>
</feature>
<accession>B9RC75</accession>
<evidence type="ECO:0000313" key="4">
    <source>
        <dbReference type="Proteomes" id="UP000008311"/>
    </source>
</evidence>
<dbReference type="Pfam" id="PF14365">
    <property type="entry name" value="Neprosin_AP"/>
    <property type="match status" value="1"/>
</dbReference>
<dbReference type="InParanoid" id="B9RC75"/>
<name>B9RC75_RICCO</name>
<evidence type="ECO:0000256" key="1">
    <source>
        <dbReference type="SAM" id="SignalP"/>
    </source>
</evidence>
<proteinExistence type="predicted"/>
<dbReference type="InterPro" id="IPR004314">
    <property type="entry name" value="Neprosin"/>
</dbReference>
<dbReference type="FunCoup" id="B9RC75">
    <property type="interactions" value="45"/>
</dbReference>
<dbReference type="PANTHER" id="PTHR31589:SF223">
    <property type="entry name" value="PROTEIN, PUTATIVE (DUF239)-RELATED"/>
    <property type="match status" value="1"/>
</dbReference>
<sequence length="407" mass="45287">MASRTALVVFLVWGLFLRHNGAEGRRLSGEEDLEPEKQFRVLNKSPVKTIRTKYGDAYKCVHFHEQAAFHHPSLNNHTFHFQMKPLSYPKDKKKKETRTLIKLAKSTWVNGKGCPRGTVPIRKLTKEEFIETKLATETYASKSGFLTAQDLGASRLDLLSAQDPGVHYAVVHTKADGPYNGGGMVSSVYNPQVVGSQYSSARLKIQNGPESIEVGWMVNPSLNKDNRTRLYVYTNAGESHCFNAHCPGIITVRPDIPLDFILEPTSTRGSSGKRYVEQFFIYKDAANGNWFLEIGNGFVIGFWPQTRFTTLANSANYVEWGGVVSSPPDVPSPPMGSGNSRLFADTAQDAFCSAITVVNKDHQIVDASDTQKFTDIGDVYHVKDIGFYNNHFRHIFFFGGLGGYTGN</sequence>
<dbReference type="AlphaFoldDB" id="B9RC75"/>
<feature type="chain" id="PRO_5002888301" description="Neprosin PEP catalytic domain-containing protein" evidence="1">
    <location>
        <begin position="25"/>
        <end position="407"/>
    </location>
</feature>
<keyword evidence="4" id="KW-1185">Reference proteome</keyword>
<protein>
    <recommendedName>
        <fullName evidence="2">Neprosin PEP catalytic domain-containing protein</fullName>
    </recommendedName>
</protein>
<dbReference type="InterPro" id="IPR053168">
    <property type="entry name" value="Glutamic_endopeptidase"/>
</dbReference>
<dbReference type="PROSITE" id="PS52045">
    <property type="entry name" value="NEPROSIN_PEP_CD"/>
    <property type="match status" value="1"/>
</dbReference>
<dbReference type="PANTHER" id="PTHR31589">
    <property type="entry name" value="PROTEIN, PUTATIVE (DUF239)-RELATED-RELATED"/>
    <property type="match status" value="1"/>
</dbReference>
<dbReference type="eggNOG" id="ENOG502RY8N">
    <property type="taxonomic scope" value="Eukaryota"/>
</dbReference>
<dbReference type="EMBL" id="EQ973774">
    <property type="protein sequence ID" value="EEF51146.1"/>
    <property type="molecule type" value="Genomic_DNA"/>
</dbReference>
<organism evidence="3 4">
    <name type="scientific">Ricinus communis</name>
    <name type="common">Castor bean</name>
    <dbReference type="NCBI Taxonomy" id="3988"/>
    <lineage>
        <taxon>Eukaryota</taxon>
        <taxon>Viridiplantae</taxon>
        <taxon>Streptophyta</taxon>
        <taxon>Embryophyta</taxon>
        <taxon>Tracheophyta</taxon>
        <taxon>Spermatophyta</taxon>
        <taxon>Magnoliopsida</taxon>
        <taxon>eudicotyledons</taxon>
        <taxon>Gunneridae</taxon>
        <taxon>Pentapetalae</taxon>
        <taxon>rosids</taxon>
        <taxon>fabids</taxon>
        <taxon>Malpighiales</taxon>
        <taxon>Euphorbiaceae</taxon>
        <taxon>Acalyphoideae</taxon>
        <taxon>Acalypheae</taxon>
        <taxon>Ricinus</taxon>
    </lineage>
</organism>
<dbReference type="InterPro" id="IPR025521">
    <property type="entry name" value="Neprosin_propep"/>
</dbReference>
<evidence type="ECO:0000259" key="2">
    <source>
        <dbReference type="PROSITE" id="PS52045"/>
    </source>
</evidence>
<gene>
    <name evidence="3" type="ORF">RCOM_1686040</name>
</gene>
<evidence type="ECO:0000313" key="3">
    <source>
        <dbReference type="EMBL" id="EEF51146.1"/>
    </source>
</evidence>
<dbReference type="STRING" id="3988.B9RC75"/>
<dbReference type="Proteomes" id="UP000008311">
    <property type="component" value="Unassembled WGS sequence"/>
</dbReference>
<keyword evidence="1" id="KW-0732">Signal</keyword>